<dbReference type="PANTHER" id="PTHR30098:SF2">
    <property type="entry name" value="LEUCYL_PHENYLALANYL-TRNA--PROTEIN TRANSFERASE"/>
    <property type="match status" value="1"/>
</dbReference>
<evidence type="ECO:0000256" key="4">
    <source>
        <dbReference type="HAMAP-Rule" id="MF_00688"/>
    </source>
</evidence>
<dbReference type="Gene3D" id="3.40.630.70">
    <property type="entry name" value="Leucyl/phenylalanyl-tRNA-protein transferase, C-terminal domain"/>
    <property type="match status" value="1"/>
</dbReference>
<dbReference type="HAMAP" id="MF_00688">
    <property type="entry name" value="Leu_Phe_trans"/>
    <property type="match status" value="1"/>
</dbReference>
<accession>A0A345IEX3</accession>
<reference evidence="5 6" key="1">
    <citation type="submission" date="2018-07" db="EMBL/GenBank/DDBJ databases">
        <title>Complete Genome and Methylome Analysis of Deinococcus wulumuqiensis NEB 479.</title>
        <authorList>
            <person name="Fomenkov A."/>
            <person name="Luyten Y."/>
            <person name="Vincze T."/>
            <person name="Anton B.P."/>
            <person name="Clark T."/>
            <person name="Roberts R.J."/>
            <person name="Morgan R.D."/>
        </authorList>
    </citation>
    <scope>NUCLEOTIDE SEQUENCE [LARGE SCALE GENOMIC DNA]</scope>
    <source>
        <strain evidence="5 6">NEB 479</strain>
    </source>
</reference>
<sequence length="210" mass="22817">MLPVMPAARAFLQHPDPLTREIAQGYAAGSFLMDNGDGLQWYGVRGRALVPLTEDAGLHVARRLRRDLGHFRASVDLAFGAVLEGCRGHLPGSPERDGEWISGELAEIYLHLHQTGLAHSFEVWKGEELAGGVLGLALGGAFIAESKFHRVTNGSKAALIHLAGHLHRQGFLLLDAQIQNPHLATLGVYEVTDAQYRPLLQRALALDVTL</sequence>
<evidence type="ECO:0000313" key="5">
    <source>
        <dbReference type="EMBL" id="AXG98245.1"/>
    </source>
</evidence>
<comment type="similarity">
    <text evidence="4">Belongs to the L/F-transferase family.</text>
</comment>
<dbReference type="Proteomes" id="UP000253744">
    <property type="component" value="Chromosome"/>
</dbReference>
<dbReference type="NCBIfam" id="TIGR00667">
    <property type="entry name" value="aat"/>
    <property type="match status" value="1"/>
</dbReference>
<dbReference type="GO" id="GO:0030163">
    <property type="term" value="P:protein catabolic process"/>
    <property type="evidence" value="ECO:0007669"/>
    <property type="project" value="UniProtKB-UniRule"/>
</dbReference>
<dbReference type="KEGG" id="dwu:DVJ83_02700"/>
<dbReference type="SUPFAM" id="SSF55729">
    <property type="entry name" value="Acyl-CoA N-acyltransferases (Nat)"/>
    <property type="match status" value="1"/>
</dbReference>
<gene>
    <name evidence="4 5" type="primary">aat</name>
    <name evidence="5" type="ORF">DVJ83_02700</name>
</gene>
<comment type="catalytic activity">
    <reaction evidence="4">
        <text>N-terminal L-lysyl-[protein] + L-leucyl-tRNA(Leu) = N-terminal L-leucyl-L-lysyl-[protein] + tRNA(Leu) + H(+)</text>
        <dbReference type="Rhea" id="RHEA:12340"/>
        <dbReference type="Rhea" id="RHEA-COMP:9613"/>
        <dbReference type="Rhea" id="RHEA-COMP:9622"/>
        <dbReference type="Rhea" id="RHEA-COMP:12670"/>
        <dbReference type="Rhea" id="RHEA-COMP:12671"/>
        <dbReference type="ChEBI" id="CHEBI:15378"/>
        <dbReference type="ChEBI" id="CHEBI:65249"/>
        <dbReference type="ChEBI" id="CHEBI:78442"/>
        <dbReference type="ChEBI" id="CHEBI:78494"/>
        <dbReference type="ChEBI" id="CHEBI:133043"/>
        <dbReference type="EC" id="2.3.2.6"/>
    </reaction>
</comment>
<protein>
    <recommendedName>
        <fullName evidence="4">Leucyl/phenylalanyl-tRNA--protein transferase</fullName>
        <ecNumber evidence="4">2.3.2.6</ecNumber>
    </recommendedName>
    <alternativeName>
        <fullName evidence="4">L/F-transferase</fullName>
    </alternativeName>
    <alternativeName>
        <fullName evidence="4">Leucyltransferase</fullName>
    </alternativeName>
    <alternativeName>
        <fullName evidence="4">Phenyalanyltransferase</fullName>
    </alternativeName>
</protein>
<keyword evidence="2 4" id="KW-0808">Transferase</keyword>
<comment type="function">
    <text evidence="4">Functions in the N-end rule pathway of protein degradation where it conjugates Leu, Phe and, less efficiently, Met from aminoacyl-tRNAs to the N-termini of proteins containing an N-terminal arginine or lysine.</text>
</comment>
<comment type="subcellular location">
    <subcellularLocation>
        <location evidence="4">Cytoplasm</location>
    </subcellularLocation>
</comment>
<keyword evidence="3 4" id="KW-0012">Acyltransferase</keyword>
<evidence type="ECO:0000256" key="3">
    <source>
        <dbReference type="ARBA" id="ARBA00023315"/>
    </source>
</evidence>
<evidence type="ECO:0000256" key="2">
    <source>
        <dbReference type="ARBA" id="ARBA00022679"/>
    </source>
</evidence>
<proteinExistence type="inferred from homology"/>
<evidence type="ECO:0000313" key="6">
    <source>
        <dbReference type="Proteomes" id="UP000253744"/>
    </source>
</evidence>
<keyword evidence="1 4" id="KW-0963">Cytoplasm</keyword>
<dbReference type="InterPro" id="IPR016181">
    <property type="entry name" value="Acyl_CoA_acyltransferase"/>
</dbReference>
<name>A0A345IEX3_9DEIO</name>
<comment type="catalytic activity">
    <reaction evidence="4">
        <text>L-phenylalanyl-tRNA(Phe) + an N-terminal L-alpha-aminoacyl-[protein] = an N-terminal L-phenylalanyl-L-alpha-aminoacyl-[protein] + tRNA(Phe)</text>
        <dbReference type="Rhea" id="RHEA:43632"/>
        <dbReference type="Rhea" id="RHEA-COMP:9668"/>
        <dbReference type="Rhea" id="RHEA-COMP:9699"/>
        <dbReference type="Rhea" id="RHEA-COMP:10636"/>
        <dbReference type="Rhea" id="RHEA-COMP:10637"/>
        <dbReference type="ChEBI" id="CHEBI:78442"/>
        <dbReference type="ChEBI" id="CHEBI:78531"/>
        <dbReference type="ChEBI" id="CHEBI:78597"/>
        <dbReference type="ChEBI" id="CHEBI:83561"/>
        <dbReference type="EC" id="2.3.2.6"/>
    </reaction>
</comment>
<dbReference type="PANTHER" id="PTHR30098">
    <property type="entry name" value="LEUCYL/PHENYLALANYL-TRNA--PROTEIN TRANSFERASE"/>
    <property type="match status" value="1"/>
</dbReference>
<comment type="catalytic activity">
    <reaction evidence="4">
        <text>N-terminal L-arginyl-[protein] + L-leucyl-tRNA(Leu) = N-terminal L-leucyl-L-arginyl-[protein] + tRNA(Leu) + H(+)</text>
        <dbReference type="Rhea" id="RHEA:50416"/>
        <dbReference type="Rhea" id="RHEA-COMP:9613"/>
        <dbReference type="Rhea" id="RHEA-COMP:9622"/>
        <dbReference type="Rhea" id="RHEA-COMP:12672"/>
        <dbReference type="Rhea" id="RHEA-COMP:12673"/>
        <dbReference type="ChEBI" id="CHEBI:15378"/>
        <dbReference type="ChEBI" id="CHEBI:64719"/>
        <dbReference type="ChEBI" id="CHEBI:78442"/>
        <dbReference type="ChEBI" id="CHEBI:78494"/>
        <dbReference type="ChEBI" id="CHEBI:133044"/>
        <dbReference type="EC" id="2.3.2.6"/>
    </reaction>
</comment>
<dbReference type="EMBL" id="CP031158">
    <property type="protein sequence ID" value="AXG98245.1"/>
    <property type="molecule type" value="Genomic_DNA"/>
</dbReference>
<organism evidence="5 6">
    <name type="scientific">Deinococcus wulumuqiensis</name>
    <dbReference type="NCBI Taxonomy" id="980427"/>
    <lineage>
        <taxon>Bacteria</taxon>
        <taxon>Thermotogati</taxon>
        <taxon>Deinococcota</taxon>
        <taxon>Deinococci</taxon>
        <taxon>Deinococcales</taxon>
        <taxon>Deinococcaceae</taxon>
        <taxon>Deinococcus</taxon>
    </lineage>
</organism>
<evidence type="ECO:0000256" key="1">
    <source>
        <dbReference type="ARBA" id="ARBA00022490"/>
    </source>
</evidence>
<dbReference type="InterPro" id="IPR042203">
    <property type="entry name" value="Leu/Phe-tRNA_Trfase_C"/>
</dbReference>
<dbReference type="EC" id="2.3.2.6" evidence="4"/>
<dbReference type="STRING" id="1288484.GCA_000348665_00437"/>
<dbReference type="InterPro" id="IPR004616">
    <property type="entry name" value="Leu/Phe-tRNA_Trfase"/>
</dbReference>
<dbReference type="AlphaFoldDB" id="A0A345IEX3"/>
<dbReference type="GO" id="GO:0008914">
    <property type="term" value="F:leucyl-tRNA--protein transferase activity"/>
    <property type="evidence" value="ECO:0007669"/>
    <property type="project" value="UniProtKB-UniRule"/>
</dbReference>
<dbReference type="GO" id="GO:0005737">
    <property type="term" value="C:cytoplasm"/>
    <property type="evidence" value="ECO:0007669"/>
    <property type="project" value="UniProtKB-SubCell"/>
</dbReference>
<dbReference type="Pfam" id="PF03588">
    <property type="entry name" value="Leu_Phe_trans"/>
    <property type="match status" value="1"/>
</dbReference>